<dbReference type="EMBL" id="RKLX01000003">
    <property type="protein sequence ID" value="TGD19736.1"/>
    <property type="molecule type" value="Genomic_DNA"/>
</dbReference>
<evidence type="ECO:0000313" key="1">
    <source>
        <dbReference type="EMBL" id="TGD19736.1"/>
    </source>
</evidence>
<dbReference type="OrthoDB" id="2254248at2"/>
<protein>
    <recommendedName>
        <fullName evidence="3">WxL domain-containing protein</fullName>
    </recommendedName>
</protein>
<proteinExistence type="predicted"/>
<comment type="caution">
    <text evidence="1">The sequence shown here is derived from an EMBL/GenBank/DDBJ whole genome shotgun (WGS) entry which is preliminary data.</text>
</comment>
<keyword evidence="2" id="KW-1185">Reference proteome</keyword>
<accession>A0A4Z0JAE5</accession>
<dbReference type="AlphaFoldDB" id="A0A4Z0JAE5"/>
<gene>
    <name evidence="1" type="ORF">EGT51_02565</name>
</gene>
<organism evidence="1 2">
    <name type="scientific">Levilactobacillus suantsaiihabitans</name>
    <dbReference type="NCBI Taxonomy" id="2487722"/>
    <lineage>
        <taxon>Bacteria</taxon>
        <taxon>Bacillati</taxon>
        <taxon>Bacillota</taxon>
        <taxon>Bacilli</taxon>
        <taxon>Lactobacillales</taxon>
        <taxon>Lactobacillaceae</taxon>
        <taxon>Levilactobacillus</taxon>
    </lineage>
</organism>
<sequence>MKLKKILRQLGLLLAFVGLGVGVGVTTGYAAQPGTSLIGAQGSYEQTPNFIDDDSKGFRASYPTLDNVTADGVVNGRITSATKHIYVSFSGNATIKTDYYSDSQFTKFYADVTTYDGSTVTTLNTDSPKMWSLSSGNTVAQAPSSYITIPVDFTDLGVSPSLPIYIGFDYGAKSDLFNINIMDYYKSITLTANNDNTSALAGVTINKGNDIPSSSTTVEGTGDAGLTAMLTGGNIKAGDYKTTVQSDGTYKFDLGSTTLKSLGDPSTIKVTEYNQFGDSKSATANVVATVPLDISPASTTLTISPDDWAAHIAGKSSADIAAWLADQANLHVTKQGDTTPLTQAGDGLAFSTADDLTTLTAGGTQTVNLNAADSNGDKSTTPAAISVTRGLGELQFVDLSELIFGAGATLAVPAQSTLFAPGTYHVNISDSRATGSPWYLSATASAMTDSSGHTLSGDVVYEDGSGNVTKLDAGNAVPVASGTRSGESIDAAKDWTQNGKAYTSNVPAGIYLDAKPNIYTGSTANAYAGTLTWYLNDAPGTSN</sequence>
<dbReference type="RefSeq" id="WP_135367238.1">
    <property type="nucleotide sequence ID" value="NZ_RKLX01000003.1"/>
</dbReference>
<dbReference type="Proteomes" id="UP000297348">
    <property type="component" value="Unassembled WGS sequence"/>
</dbReference>
<evidence type="ECO:0008006" key="3">
    <source>
        <dbReference type="Google" id="ProtNLM"/>
    </source>
</evidence>
<name>A0A4Z0JAE5_9LACO</name>
<evidence type="ECO:0000313" key="2">
    <source>
        <dbReference type="Proteomes" id="UP000297348"/>
    </source>
</evidence>
<reference evidence="1 2" key="1">
    <citation type="submission" date="2018-10" db="EMBL/GenBank/DDBJ databases">
        <title>Lactobacillus sp. R7 and Lactobacillus sp. R19 isolated from fermented mustard green product of Taiwan.</title>
        <authorList>
            <person name="Lin S.-T."/>
        </authorList>
    </citation>
    <scope>NUCLEOTIDE SEQUENCE [LARGE SCALE GENOMIC DNA]</scope>
    <source>
        <strain evidence="1 2">BCRC 81129</strain>
    </source>
</reference>